<dbReference type="PROSITE" id="PS50887">
    <property type="entry name" value="GGDEF"/>
    <property type="match status" value="1"/>
</dbReference>
<dbReference type="NCBIfam" id="TIGR00254">
    <property type="entry name" value="GGDEF"/>
    <property type="match status" value="1"/>
</dbReference>
<dbReference type="InterPro" id="IPR001633">
    <property type="entry name" value="EAL_dom"/>
</dbReference>
<dbReference type="Pfam" id="PF00990">
    <property type="entry name" value="GGDEF"/>
    <property type="match status" value="1"/>
</dbReference>
<dbReference type="InterPro" id="IPR029787">
    <property type="entry name" value="Nucleotide_cyclase"/>
</dbReference>
<accession>A0A9X2MSM0</accession>
<evidence type="ECO:0000256" key="1">
    <source>
        <dbReference type="SAM" id="Phobius"/>
    </source>
</evidence>
<feature type="transmembrane region" description="Helical" evidence="1">
    <location>
        <begin position="37"/>
        <end position="57"/>
    </location>
</feature>
<dbReference type="SUPFAM" id="SSF141868">
    <property type="entry name" value="EAL domain-like"/>
    <property type="match status" value="1"/>
</dbReference>
<dbReference type="Pfam" id="PF00563">
    <property type="entry name" value="EAL"/>
    <property type="match status" value="1"/>
</dbReference>
<keyword evidence="5" id="KW-1185">Reference proteome</keyword>
<feature type="transmembrane region" description="Helical" evidence="1">
    <location>
        <begin position="6"/>
        <end position="25"/>
    </location>
</feature>
<dbReference type="PANTHER" id="PTHR44757">
    <property type="entry name" value="DIGUANYLATE CYCLASE DGCP"/>
    <property type="match status" value="1"/>
</dbReference>
<keyword evidence="1" id="KW-0812">Transmembrane</keyword>
<dbReference type="SUPFAM" id="SSF55073">
    <property type="entry name" value="Nucleotide cyclase"/>
    <property type="match status" value="1"/>
</dbReference>
<sequence>MRGVKYVLDMAVLLILFTAFGWELFMETRFDQHSISGMGLSLFYPIIDFVIFCGLLIHVRIDRYLFQSYALAALTFGLILLWAGDLLYMESLIQDTYKIGSWLDAWYSVGLLALAVAGIFSLGPNNRRAGDSPDQPRSSSIAALFIPYGALTAIAVFLSFHYKDIAEHTELMFAGIAITAITVLRQIMVSAEHDKLIRESKKLLEQTEYLAHHDMLTGLANRRLFERMLENCQNGEAPLVNGYLVTVFLIDLDRFQHINDTYGHDIGDRIIETVAKRLRNQFPAQASIARLGGDEFAVLLHTPPAINILSLARSCSARLSEPYLLGHLELRLTASLGITITSDGTGCKTDVLKQADMALKRAKSFVREKYCFYEEEMSLELERRALMEQSLHQALERDELLLHYQPQICAQSQGLVGVEALLRWKQEDGRFVSPAEFIPLAEESGLIVPIGEWVLREACAQAVEWDRAGLPPIQMGVNVSPRQVEAPDFVEMVLRIVESTGISPSKLVIEITESLALREEEQTIEKLKTLQARGIQVSMDDFGTGYSSLGALRSYQVDSIKIAQTFIRNIDGIGEGMTIVKAMLAMAKSMDMHVIAEGIETREQFELLRDEGCDFIQGYYFDKPMAAEDLIAKYGNNEIAGSASA</sequence>
<evidence type="ECO:0000259" key="3">
    <source>
        <dbReference type="PROSITE" id="PS50887"/>
    </source>
</evidence>
<name>A0A9X2MSM0_9BACL</name>
<dbReference type="CDD" id="cd01948">
    <property type="entry name" value="EAL"/>
    <property type="match status" value="1"/>
</dbReference>
<evidence type="ECO:0000313" key="4">
    <source>
        <dbReference type="EMBL" id="MCR2805665.1"/>
    </source>
</evidence>
<feature type="transmembrane region" description="Helical" evidence="1">
    <location>
        <begin position="140"/>
        <end position="159"/>
    </location>
</feature>
<dbReference type="InterPro" id="IPR043128">
    <property type="entry name" value="Rev_trsase/Diguanyl_cyclase"/>
</dbReference>
<dbReference type="EMBL" id="JANIPJ010000012">
    <property type="protein sequence ID" value="MCR2805665.1"/>
    <property type="molecule type" value="Genomic_DNA"/>
</dbReference>
<dbReference type="PANTHER" id="PTHR44757:SF2">
    <property type="entry name" value="BIOFILM ARCHITECTURE MAINTENANCE PROTEIN MBAA"/>
    <property type="match status" value="1"/>
</dbReference>
<dbReference type="Gene3D" id="3.20.20.450">
    <property type="entry name" value="EAL domain"/>
    <property type="match status" value="1"/>
</dbReference>
<organism evidence="4 5">
    <name type="scientific">Paenibacillus soyae</name>
    <dbReference type="NCBI Taxonomy" id="2969249"/>
    <lineage>
        <taxon>Bacteria</taxon>
        <taxon>Bacillati</taxon>
        <taxon>Bacillota</taxon>
        <taxon>Bacilli</taxon>
        <taxon>Bacillales</taxon>
        <taxon>Paenibacillaceae</taxon>
        <taxon>Paenibacillus</taxon>
    </lineage>
</organism>
<dbReference type="InterPro" id="IPR000160">
    <property type="entry name" value="GGDEF_dom"/>
</dbReference>
<evidence type="ECO:0000313" key="5">
    <source>
        <dbReference type="Proteomes" id="UP001141950"/>
    </source>
</evidence>
<feature type="domain" description="EAL" evidence="2">
    <location>
        <begin position="384"/>
        <end position="638"/>
    </location>
</feature>
<feature type="domain" description="GGDEF" evidence="3">
    <location>
        <begin position="243"/>
        <end position="375"/>
    </location>
</feature>
<keyword evidence="1" id="KW-1133">Transmembrane helix</keyword>
<dbReference type="CDD" id="cd01949">
    <property type="entry name" value="GGDEF"/>
    <property type="match status" value="1"/>
</dbReference>
<proteinExistence type="predicted"/>
<keyword evidence="1" id="KW-0472">Membrane</keyword>
<dbReference type="InterPro" id="IPR052155">
    <property type="entry name" value="Biofilm_reg_signaling"/>
</dbReference>
<dbReference type="SMART" id="SM00267">
    <property type="entry name" value="GGDEF"/>
    <property type="match status" value="1"/>
</dbReference>
<gene>
    <name evidence="4" type="ORF">NQZ67_17410</name>
</gene>
<feature type="transmembrane region" description="Helical" evidence="1">
    <location>
        <begin position="101"/>
        <end position="120"/>
    </location>
</feature>
<dbReference type="Gene3D" id="3.30.70.270">
    <property type="match status" value="1"/>
</dbReference>
<feature type="transmembrane region" description="Helical" evidence="1">
    <location>
        <begin position="69"/>
        <end position="89"/>
    </location>
</feature>
<comment type="caution">
    <text evidence="4">The sequence shown here is derived from an EMBL/GenBank/DDBJ whole genome shotgun (WGS) entry which is preliminary data.</text>
</comment>
<dbReference type="InterPro" id="IPR035919">
    <property type="entry name" value="EAL_sf"/>
</dbReference>
<reference evidence="4" key="1">
    <citation type="submission" date="2022-08" db="EMBL/GenBank/DDBJ databases">
        <title>The genomic sequence of strain Paenibacillus sp. SCIV0701.</title>
        <authorList>
            <person name="Zhao H."/>
        </authorList>
    </citation>
    <scope>NUCLEOTIDE SEQUENCE</scope>
    <source>
        <strain evidence="4">SCIV0701</strain>
    </source>
</reference>
<dbReference type="PROSITE" id="PS50883">
    <property type="entry name" value="EAL"/>
    <property type="match status" value="1"/>
</dbReference>
<dbReference type="AlphaFoldDB" id="A0A9X2MSM0"/>
<dbReference type="SMART" id="SM00052">
    <property type="entry name" value="EAL"/>
    <property type="match status" value="1"/>
</dbReference>
<evidence type="ECO:0000259" key="2">
    <source>
        <dbReference type="PROSITE" id="PS50883"/>
    </source>
</evidence>
<protein>
    <submittedName>
        <fullName evidence="4">EAL domain-containing protein</fullName>
    </submittedName>
</protein>
<dbReference type="Proteomes" id="UP001141950">
    <property type="component" value="Unassembled WGS sequence"/>
</dbReference>